<dbReference type="EMBL" id="CP003050">
    <property type="protein sequence ID" value="AGB16723.1"/>
    <property type="molecule type" value="Genomic_DNA"/>
</dbReference>
<dbReference type="InterPro" id="IPR035940">
    <property type="entry name" value="CAP_sf"/>
</dbReference>
<dbReference type="Proteomes" id="UP000010846">
    <property type="component" value="Chromosome"/>
</dbReference>
<dbReference type="Pfam" id="PF00188">
    <property type="entry name" value="CAP"/>
    <property type="match status" value="1"/>
</dbReference>
<feature type="region of interest" description="Disordered" evidence="1">
    <location>
        <begin position="1"/>
        <end position="24"/>
    </location>
</feature>
<reference evidence="4" key="1">
    <citation type="submission" date="2011-09" db="EMBL/GenBank/DDBJ databases">
        <title>Complete sequence of Halovivax ruber XH-70.</title>
        <authorList>
            <consortium name="US DOE Joint Genome Institute"/>
            <person name="Lucas S."/>
            <person name="Han J."/>
            <person name="Lapidus A."/>
            <person name="Cheng J.-F."/>
            <person name="Goodwin L."/>
            <person name="Pitluck S."/>
            <person name="Peters L."/>
            <person name="Mikhailova N."/>
            <person name="Davenport K."/>
            <person name="Detter J.C."/>
            <person name="Han C."/>
            <person name="Tapia R."/>
            <person name="Land M."/>
            <person name="Hauser L."/>
            <person name="Kyrpides N."/>
            <person name="Ivanova N."/>
            <person name="Pagani I."/>
            <person name="Sproer C."/>
            <person name="Anderson I."/>
            <person name="Woyke T."/>
        </authorList>
    </citation>
    <scope>NUCLEOTIDE SEQUENCE</scope>
    <source>
        <strain evidence="4">XH-70</strain>
    </source>
</reference>
<evidence type="ECO:0000313" key="4">
    <source>
        <dbReference type="EMBL" id="AGB16723.1"/>
    </source>
</evidence>
<name>L0ID11_HALRX</name>
<feature type="compositionally biased region" description="Polar residues" evidence="1">
    <location>
        <begin position="81"/>
        <end position="94"/>
    </location>
</feature>
<dbReference type="KEGG" id="hru:Halru_2134"/>
<dbReference type="PANTHER" id="PTHR31157:SF1">
    <property type="entry name" value="SCP DOMAIN-CONTAINING PROTEIN"/>
    <property type="match status" value="1"/>
</dbReference>
<evidence type="ECO:0000256" key="1">
    <source>
        <dbReference type="SAM" id="MobiDB-lite"/>
    </source>
</evidence>
<evidence type="ECO:0000259" key="3">
    <source>
        <dbReference type="Pfam" id="PF00188"/>
    </source>
</evidence>
<dbReference type="RefSeq" id="WP_015301336.1">
    <property type="nucleotide sequence ID" value="NC_019964.1"/>
</dbReference>
<keyword evidence="2" id="KW-1133">Transmembrane helix</keyword>
<dbReference type="InterPro" id="IPR014044">
    <property type="entry name" value="CAP_dom"/>
</dbReference>
<dbReference type="Gene3D" id="3.40.33.10">
    <property type="entry name" value="CAP"/>
    <property type="match status" value="1"/>
</dbReference>
<dbReference type="eggNOG" id="arCOG03962">
    <property type="taxonomic scope" value="Archaea"/>
</dbReference>
<feature type="domain" description="SCP" evidence="3">
    <location>
        <begin position="111"/>
        <end position="242"/>
    </location>
</feature>
<dbReference type="SUPFAM" id="SSF55797">
    <property type="entry name" value="PR-1-like"/>
    <property type="match status" value="1"/>
</dbReference>
<dbReference type="GeneID" id="14376642"/>
<dbReference type="PANTHER" id="PTHR31157">
    <property type="entry name" value="SCP DOMAIN-CONTAINING PROTEIN"/>
    <property type="match status" value="1"/>
</dbReference>
<sequence>MAADPTVEAMDTRSDSDRNSATGPPADRALLGLVRFVLTVLVLAGLVFATVTVAPQFVDEVVYQQSAIETDAPPAAGDHNPSLQHADNPGNSTYEGVATVRSEHVEDYVHYRINDIRAEHGLDPLIWDGTIASVARAHSEDMADREYFAHDNPDGQSPKDRFETTADYCYGYGENIAQNWADRRVETHDGGTAQYRTAEELADGLAEQWMNSPPHRKAILTEGWDRGGVGVYITEGGKVFATHNFCTEW</sequence>
<dbReference type="AlphaFoldDB" id="L0ID11"/>
<accession>L0ID11</accession>
<dbReference type="HOGENOM" id="CLU_1060091_0_0_2"/>
<dbReference type="CDD" id="cd05379">
    <property type="entry name" value="CAP_bacterial"/>
    <property type="match status" value="1"/>
</dbReference>
<organism evidence="4 5">
    <name type="scientific">Halovivax ruber (strain DSM 18193 / JCM 13892 / XH-70)</name>
    <dbReference type="NCBI Taxonomy" id="797302"/>
    <lineage>
        <taxon>Archaea</taxon>
        <taxon>Methanobacteriati</taxon>
        <taxon>Methanobacteriota</taxon>
        <taxon>Stenosarchaea group</taxon>
        <taxon>Halobacteria</taxon>
        <taxon>Halobacteriales</taxon>
        <taxon>Natrialbaceae</taxon>
        <taxon>Halovivax</taxon>
    </lineage>
</organism>
<dbReference type="STRING" id="797302.Halru_2134"/>
<keyword evidence="2" id="KW-0472">Membrane</keyword>
<protein>
    <submittedName>
        <fullName evidence="4">Uncharacterized protein with SCP/PR1 domains</fullName>
    </submittedName>
</protein>
<feature type="region of interest" description="Disordered" evidence="1">
    <location>
        <begin position="72"/>
        <end position="95"/>
    </location>
</feature>
<feature type="transmembrane region" description="Helical" evidence="2">
    <location>
        <begin position="36"/>
        <end position="58"/>
    </location>
</feature>
<keyword evidence="5" id="KW-1185">Reference proteome</keyword>
<proteinExistence type="predicted"/>
<evidence type="ECO:0000313" key="5">
    <source>
        <dbReference type="Proteomes" id="UP000010846"/>
    </source>
</evidence>
<gene>
    <name evidence="4" type="ordered locus">Halru_2134</name>
</gene>
<evidence type="ECO:0000256" key="2">
    <source>
        <dbReference type="SAM" id="Phobius"/>
    </source>
</evidence>
<keyword evidence="2" id="KW-0812">Transmembrane</keyword>